<organism evidence="2">
    <name type="scientific">hydrothermal vent metagenome</name>
    <dbReference type="NCBI Taxonomy" id="652676"/>
    <lineage>
        <taxon>unclassified sequences</taxon>
        <taxon>metagenomes</taxon>
        <taxon>ecological metagenomes</taxon>
    </lineage>
</organism>
<dbReference type="PROSITE" id="PS50110">
    <property type="entry name" value="RESPONSE_REGULATORY"/>
    <property type="match status" value="1"/>
</dbReference>
<dbReference type="InterPro" id="IPR011006">
    <property type="entry name" value="CheY-like_superfamily"/>
</dbReference>
<dbReference type="GO" id="GO:0000160">
    <property type="term" value="P:phosphorelay signal transduction system"/>
    <property type="evidence" value="ECO:0007669"/>
    <property type="project" value="InterPro"/>
</dbReference>
<evidence type="ECO:0000313" key="2">
    <source>
        <dbReference type="EMBL" id="CUV03489.1"/>
    </source>
</evidence>
<proteinExistence type="predicted"/>
<dbReference type="Gene3D" id="3.40.190.10">
    <property type="entry name" value="Periplasmic binding protein-like II"/>
    <property type="match status" value="1"/>
</dbReference>
<dbReference type="AlphaFoldDB" id="A0A160VBE7"/>
<accession>A0A160VBE7</accession>
<gene>
    <name evidence="2" type="ORF">MGWOODY_Clf2526</name>
</gene>
<dbReference type="Gene3D" id="3.40.50.2300">
    <property type="match status" value="1"/>
</dbReference>
<reference evidence="2" key="1">
    <citation type="submission" date="2015-10" db="EMBL/GenBank/DDBJ databases">
        <authorList>
            <person name="Gilbert D.G."/>
        </authorList>
    </citation>
    <scope>NUCLEOTIDE SEQUENCE</scope>
</reference>
<protein>
    <recommendedName>
        <fullName evidence="1">Response regulatory domain-containing protein</fullName>
    </recommendedName>
</protein>
<dbReference type="Gene3D" id="3.90.76.10">
    <property type="entry name" value="Dipeptide-binding Protein, Domain 1"/>
    <property type="match status" value="1"/>
</dbReference>
<evidence type="ECO:0000259" key="1">
    <source>
        <dbReference type="PROSITE" id="PS50110"/>
    </source>
</evidence>
<feature type="domain" description="Response regulatory" evidence="1">
    <location>
        <begin position="1"/>
        <end position="44"/>
    </location>
</feature>
<dbReference type="SUPFAM" id="SSF53850">
    <property type="entry name" value="Periplasmic binding protein-like II"/>
    <property type="match status" value="1"/>
</dbReference>
<dbReference type="SUPFAM" id="SSF52172">
    <property type="entry name" value="CheY-like"/>
    <property type="match status" value="1"/>
</dbReference>
<dbReference type="InterPro" id="IPR001789">
    <property type="entry name" value="Sig_transdc_resp-reg_receiver"/>
</dbReference>
<name>A0A160VBE7_9ZZZZ</name>
<sequence length="130" mass="14100">MPVLFLTAASQERDKLRGLRSGADDYITKPFSGEEHLLSAEESPDVKSGLRKVVGVSAATENVLDITLADPDPTLLQKSALAAASLVRQDVIEMYGANWTEPGNYLGNGHRDPPVRRSGLFLRQRPVDVG</sequence>
<dbReference type="EMBL" id="FAXA01000429">
    <property type="protein sequence ID" value="CUV03489.1"/>
    <property type="molecule type" value="Genomic_DNA"/>
</dbReference>